<dbReference type="Pfam" id="PF04397">
    <property type="entry name" value="LytTR"/>
    <property type="match status" value="1"/>
</dbReference>
<dbReference type="Gene3D" id="3.40.50.2300">
    <property type="match status" value="1"/>
</dbReference>
<dbReference type="InterPro" id="IPR039420">
    <property type="entry name" value="WalR-like"/>
</dbReference>
<dbReference type="InterPro" id="IPR001789">
    <property type="entry name" value="Sig_transdc_resp-reg_receiver"/>
</dbReference>
<dbReference type="Proteomes" id="UP001431217">
    <property type="component" value="Unassembled WGS sequence"/>
</dbReference>
<evidence type="ECO:0000256" key="2">
    <source>
        <dbReference type="ARBA" id="ARBA00023125"/>
    </source>
</evidence>
<dbReference type="GO" id="GO:0003677">
    <property type="term" value="F:DNA binding"/>
    <property type="evidence" value="ECO:0007669"/>
    <property type="project" value="UniProtKB-KW"/>
</dbReference>
<sequence>MLKCVIAEDETLLRQALIAMLREVWPQLEIVAECEDGGEALEAIAEHRPDVAFLDIRMPGLTGLEVAAAMADASPKTQVVFVTAYDQYAIDAFETGAVDYLLKPISRERLEATAQRLQARAAAGQPDAAVLAALIERLGAAPPAPSEPLVWITASAGKETRLIMVDDVAYFRADHKYTVVMTAEGESLLRKPIRELLEALDPAIFKQIHRSTIVNLKAIASIARDDTGKGIVKLKQRPETLTVSQPFMALFKNM</sequence>
<dbReference type="RefSeq" id="WP_249472294.1">
    <property type="nucleotide sequence ID" value="NZ_JAMBEP010000001.1"/>
</dbReference>
<dbReference type="PROSITE" id="PS50930">
    <property type="entry name" value="HTH_LYTTR"/>
    <property type="match status" value="1"/>
</dbReference>
<name>A0ABT0MII5_9GAMM</name>
<accession>A0ABT0MII5</accession>
<feature type="domain" description="HTH LytTR-type" evidence="5">
    <location>
        <begin position="152"/>
        <end position="254"/>
    </location>
</feature>
<proteinExistence type="predicted"/>
<dbReference type="EMBL" id="JAMBEP010000001">
    <property type="protein sequence ID" value="MCL1634105.1"/>
    <property type="molecule type" value="Genomic_DNA"/>
</dbReference>
<feature type="domain" description="Response regulatory" evidence="4">
    <location>
        <begin position="3"/>
        <end position="118"/>
    </location>
</feature>
<feature type="modified residue" description="4-aspartylphosphate" evidence="3">
    <location>
        <position position="55"/>
    </location>
</feature>
<evidence type="ECO:0000313" key="7">
    <source>
        <dbReference type="Proteomes" id="UP001431217"/>
    </source>
</evidence>
<dbReference type="SMART" id="SM00448">
    <property type="entry name" value="REC"/>
    <property type="match status" value="1"/>
</dbReference>
<reference evidence="6 7" key="1">
    <citation type="submission" date="2022-05" db="EMBL/GenBank/DDBJ databases">
        <title>Luteimonas sp. SX5, whole genome shotgun sequencing project.</title>
        <authorList>
            <person name="Zhao G."/>
            <person name="Shen L."/>
        </authorList>
    </citation>
    <scope>NUCLEOTIDE SEQUENCE [LARGE SCALE GENOMIC DNA]</scope>
    <source>
        <strain evidence="6 7">SX5</strain>
    </source>
</reference>
<dbReference type="PANTHER" id="PTHR48111:SF69">
    <property type="entry name" value="RESPONSE REGULATOR RECEIVER"/>
    <property type="match status" value="1"/>
</dbReference>
<dbReference type="Pfam" id="PF00072">
    <property type="entry name" value="Response_reg"/>
    <property type="match status" value="1"/>
</dbReference>
<protein>
    <submittedName>
        <fullName evidence="6">LytTR family DNA-binding domain-containing protein</fullName>
    </submittedName>
</protein>
<dbReference type="PROSITE" id="PS50110">
    <property type="entry name" value="RESPONSE_REGULATORY"/>
    <property type="match status" value="1"/>
</dbReference>
<dbReference type="InterPro" id="IPR011006">
    <property type="entry name" value="CheY-like_superfamily"/>
</dbReference>
<dbReference type="InterPro" id="IPR007492">
    <property type="entry name" value="LytTR_DNA-bd_dom"/>
</dbReference>
<gene>
    <name evidence="6" type="ORF">M2650_05595</name>
</gene>
<dbReference type="SUPFAM" id="SSF52172">
    <property type="entry name" value="CheY-like"/>
    <property type="match status" value="1"/>
</dbReference>
<dbReference type="Gene3D" id="2.40.50.1020">
    <property type="entry name" value="LytTr DNA-binding domain"/>
    <property type="match status" value="1"/>
</dbReference>
<evidence type="ECO:0000256" key="3">
    <source>
        <dbReference type="PROSITE-ProRule" id="PRU00169"/>
    </source>
</evidence>
<evidence type="ECO:0000259" key="5">
    <source>
        <dbReference type="PROSITE" id="PS50930"/>
    </source>
</evidence>
<evidence type="ECO:0000259" key="4">
    <source>
        <dbReference type="PROSITE" id="PS50110"/>
    </source>
</evidence>
<keyword evidence="7" id="KW-1185">Reference proteome</keyword>
<keyword evidence="3" id="KW-0597">Phosphoprotein</keyword>
<keyword evidence="1" id="KW-0902">Two-component regulatory system</keyword>
<dbReference type="SMART" id="SM00850">
    <property type="entry name" value="LytTR"/>
    <property type="match status" value="1"/>
</dbReference>
<dbReference type="PANTHER" id="PTHR48111">
    <property type="entry name" value="REGULATOR OF RPOS"/>
    <property type="match status" value="1"/>
</dbReference>
<evidence type="ECO:0000256" key="1">
    <source>
        <dbReference type="ARBA" id="ARBA00023012"/>
    </source>
</evidence>
<keyword evidence="2 6" id="KW-0238">DNA-binding</keyword>
<evidence type="ECO:0000313" key="6">
    <source>
        <dbReference type="EMBL" id="MCL1634105.1"/>
    </source>
</evidence>
<comment type="caution">
    <text evidence="6">The sequence shown here is derived from an EMBL/GenBank/DDBJ whole genome shotgun (WGS) entry which is preliminary data.</text>
</comment>
<organism evidence="6 7">
    <name type="scientific">Luteimonas galliterrae</name>
    <dbReference type="NCBI Taxonomy" id="2940486"/>
    <lineage>
        <taxon>Bacteria</taxon>
        <taxon>Pseudomonadati</taxon>
        <taxon>Pseudomonadota</taxon>
        <taxon>Gammaproteobacteria</taxon>
        <taxon>Lysobacterales</taxon>
        <taxon>Lysobacteraceae</taxon>
        <taxon>Luteimonas</taxon>
    </lineage>
</organism>